<evidence type="ECO:0000256" key="1">
    <source>
        <dbReference type="ARBA" id="ARBA00001933"/>
    </source>
</evidence>
<dbReference type="CDD" id="cd00609">
    <property type="entry name" value="AAT_like"/>
    <property type="match status" value="1"/>
</dbReference>
<dbReference type="InterPro" id="IPR005861">
    <property type="entry name" value="HisP_aminotrans"/>
</dbReference>
<evidence type="ECO:0000256" key="3">
    <source>
        <dbReference type="ARBA" id="ARBA00007970"/>
    </source>
</evidence>
<accession>H7FUS7</accession>
<keyword evidence="8" id="KW-0663">Pyridoxal phosphate</keyword>
<evidence type="ECO:0000256" key="6">
    <source>
        <dbReference type="ARBA" id="ARBA00022576"/>
    </source>
</evidence>
<protein>
    <recommendedName>
        <fullName evidence="5">histidinol-phosphate transaminase</fullName>
        <ecNumber evidence="5">2.6.1.9</ecNumber>
    </recommendedName>
</protein>
<evidence type="ECO:0000313" key="11">
    <source>
        <dbReference type="EMBL" id="EIA07766.1"/>
    </source>
</evidence>
<comment type="pathway">
    <text evidence="2">Amino-acid biosynthesis; L-histidine biosynthesis; L-histidine from 5-phospho-alpha-D-ribose 1-diphosphate: step 7/9.</text>
</comment>
<keyword evidence="12" id="KW-1185">Reference proteome</keyword>
<comment type="caution">
    <text evidence="11">The sequence shown here is derived from an EMBL/GenBank/DDBJ whole genome shotgun (WGS) entry which is preliminary data.</text>
</comment>
<dbReference type="GO" id="GO:0004400">
    <property type="term" value="F:histidinol-phosphate transaminase activity"/>
    <property type="evidence" value="ECO:0007669"/>
    <property type="project" value="UniProtKB-EC"/>
</dbReference>
<dbReference type="Gene3D" id="3.90.1150.10">
    <property type="entry name" value="Aspartate Aminotransferase, domain 1"/>
    <property type="match status" value="1"/>
</dbReference>
<dbReference type="NCBIfam" id="TIGR01141">
    <property type="entry name" value="hisC"/>
    <property type="match status" value="1"/>
</dbReference>
<gene>
    <name evidence="11" type="ORF">HJ01_02925</name>
</gene>
<dbReference type="GO" id="GO:0000105">
    <property type="term" value="P:L-histidine biosynthetic process"/>
    <property type="evidence" value="ECO:0007669"/>
    <property type="project" value="InterPro"/>
</dbReference>
<evidence type="ECO:0000256" key="5">
    <source>
        <dbReference type="ARBA" id="ARBA00012748"/>
    </source>
</evidence>
<reference evidence="11 12" key="1">
    <citation type="journal article" date="2014" name="Acta Crystallogr. D">
        <title>Structure-based characterization and antifreeze properties of a hyperactive ice-binding protein from the Antarctic bacterium Flavobacterium frigoris PS1.</title>
        <authorList>
            <person name="Do H."/>
            <person name="Kim S.J."/>
            <person name="Kim H.J."/>
            <person name="Lee J.H."/>
        </authorList>
    </citation>
    <scope>NUCLEOTIDE SEQUENCE [LARGE SCALE GENOMIC DNA]</scope>
    <source>
        <strain evidence="11 12">PS1</strain>
    </source>
</reference>
<keyword evidence="6 11" id="KW-0032">Aminotransferase</keyword>
<organism evidence="11 12">
    <name type="scientific">Flavobacterium frigoris (strain PS1)</name>
    <dbReference type="NCBI Taxonomy" id="1086011"/>
    <lineage>
        <taxon>Bacteria</taxon>
        <taxon>Pseudomonadati</taxon>
        <taxon>Bacteroidota</taxon>
        <taxon>Flavobacteriia</taxon>
        <taxon>Flavobacteriales</taxon>
        <taxon>Flavobacteriaceae</taxon>
        <taxon>Flavobacterium</taxon>
    </lineage>
</organism>
<feature type="domain" description="Aminotransferase class I/classII large" evidence="10">
    <location>
        <begin position="44"/>
        <end position="366"/>
    </location>
</feature>
<evidence type="ECO:0000259" key="10">
    <source>
        <dbReference type="Pfam" id="PF00155"/>
    </source>
</evidence>
<dbReference type="InterPro" id="IPR015421">
    <property type="entry name" value="PyrdxlP-dep_Trfase_major"/>
</dbReference>
<dbReference type="GO" id="GO:0030170">
    <property type="term" value="F:pyridoxal phosphate binding"/>
    <property type="evidence" value="ECO:0007669"/>
    <property type="project" value="InterPro"/>
</dbReference>
<sequence>MNNRRNWLKQTALAFVGIGIIPLENFAIPKSENIIDDKNNLIPIRLRSNENPYGPSTLAKNAMLKNINISNRYNWEMLDELIEKIAVKHNLTAQNILLGAGSSEILNLVALYCSKKSGNLIIAETTFDYWTITAENAGLKKIAIPLTADKKHDLSAMLHAIDTDTKMIYICNPNNPTGTICASEELLNFINEATKRTKVLVDEAYLDFTDQPSLANLVTENKNLIIAKTFSKIYALAGSRIGYAIAHPDTIKEISQLQFATNGSVSVVSASAALASLKDDKFVTDTITFNNEVRKFTVDQLENLKIRCIPSHTNFVYFSLENYNKDLFEQLKKNNILGTKIYEEKGKWSRITIGTMKEMKQFIKALE</sequence>
<dbReference type="AlphaFoldDB" id="H7FUS7"/>
<evidence type="ECO:0000256" key="7">
    <source>
        <dbReference type="ARBA" id="ARBA00022679"/>
    </source>
</evidence>
<dbReference type="InterPro" id="IPR015424">
    <property type="entry name" value="PyrdxlP-dep_Trfase"/>
</dbReference>
<dbReference type="OrthoDB" id="9813612at2"/>
<dbReference type="PANTHER" id="PTHR43643:SF3">
    <property type="entry name" value="HISTIDINOL-PHOSPHATE AMINOTRANSFERASE"/>
    <property type="match status" value="1"/>
</dbReference>
<comment type="catalytic activity">
    <reaction evidence="9">
        <text>L-histidinol phosphate + 2-oxoglutarate = 3-(imidazol-4-yl)-2-oxopropyl phosphate + L-glutamate</text>
        <dbReference type="Rhea" id="RHEA:23744"/>
        <dbReference type="ChEBI" id="CHEBI:16810"/>
        <dbReference type="ChEBI" id="CHEBI:29985"/>
        <dbReference type="ChEBI" id="CHEBI:57766"/>
        <dbReference type="ChEBI" id="CHEBI:57980"/>
        <dbReference type="EC" id="2.6.1.9"/>
    </reaction>
</comment>
<evidence type="ECO:0000256" key="9">
    <source>
        <dbReference type="ARBA" id="ARBA00047481"/>
    </source>
</evidence>
<evidence type="ECO:0000256" key="8">
    <source>
        <dbReference type="ARBA" id="ARBA00022898"/>
    </source>
</evidence>
<evidence type="ECO:0000256" key="4">
    <source>
        <dbReference type="ARBA" id="ARBA00011738"/>
    </source>
</evidence>
<dbReference type="EMBL" id="AHKF01000021">
    <property type="protein sequence ID" value="EIA07766.1"/>
    <property type="molecule type" value="Genomic_DNA"/>
</dbReference>
<dbReference type="PATRIC" id="fig|1086011.3.peg.2865"/>
<dbReference type="RefSeq" id="WP_007139102.1">
    <property type="nucleotide sequence ID" value="NZ_AHKF01000021.1"/>
</dbReference>
<proteinExistence type="inferred from homology"/>
<evidence type="ECO:0000256" key="2">
    <source>
        <dbReference type="ARBA" id="ARBA00005011"/>
    </source>
</evidence>
<dbReference type="EC" id="2.6.1.9" evidence="5"/>
<dbReference type="InterPro" id="IPR015422">
    <property type="entry name" value="PyrdxlP-dep_Trfase_small"/>
</dbReference>
<dbReference type="eggNOG" id="COG0079">
    <property type="taxonomic scope" value="Bacteria"/>
</dbReference>
<dbReference type="InterPro" id="IPR050106">
    <property type="entry name" value="HistidinolP_aminotransfase"/>
</dbReference>
<dbReference type="PANTHER" id="PTHR43643">
    <property type="entry name" value="HISTIDINOL-PHOSPHATE AMINOTRANSFERASE 2"/>
    <property type="match status" value="1"/>
</dbReference>
<comment type="cofactor">
    <cofactor evidence="1">
        <name>pyridoxal 5'-phosphate</name>
        <dbReference type="ChEBI" id="CHEBI:597326"/>
    </cofactor>
</comment>
<dbReference type="Gene3D" id="3.40.640.10">
    <property type="entry name" value="Type I PLP-dependent aspartate aminotransferase-like (Major domain)"/>
    <property type="match status" value="1"/>
</dbReference>
<dbReference type="STRING" id="1086011.HJ01_02925"/>
<dbReference type="Pfam" id="PF00155">
    <property type="entry name" value="Aminotran_1_2"/>
    <property type="match status" value="1"/>
</dbReference>
<comment type="similarity">
    <text evidence="3">Belongs to the class-II pyridoxal-phosphate-dependent aminotransferase family. Histidinol-phosphate aminotransferase subfamily.</text>
</comment>
<name>H7FUS7_FLAFP</name>
<dbReference type="SUPFAM" id="SSF53383">
    <property type="entry name" value="PLP-dependent transferases"/>
    <property type="match status" value="1"/>
</dbReference>
<dbReference type="Proteomes" id="UP000005566">
    <property type="component" value="Unassembled WGS sequence"/>
</dbReference>
<keyword evidence="7 11" id="KW-0808">Transferase</keyword>
<dbReference type="InterPro" id="IPR004839">
    <property type="entry name" value="Aminotransferase_I/II_large"/>
</dbReference>
<evidence type="ECO:0000313" key="12">
    <source>
        <dbReference type="Proteomes" id="UP000005566"/>
    </source>
</evidence>
<comment type="subunit">
    <text evidence="4">Homodimer.</text>
</comment>